<reference evidence="2" key="1">
    <citation type="submission" date="2023-07" db="EMBL/GenBank/DDBJ databases">
        <title>30 novel species of actinomycetes from the DSMZ collection.</title>
        <authorList>
            <person name="Nouioui I."/>
        </authorList>
    </citation>
    <scope>NUCLEOTIDE SEQUENCE [LARGE SCALE GENOMIC DNA]</scope>
    <source>
        <strain evidence="2">DSM 41640</strain>
    </source>
</reference>
<evidence type="ECO:0000313" key="1">
    <source>
        <dbReference type="EMBL" id="MDT0484529.1"/>
    </source>
</evidence>
<dbReference type="RefSeq" id="WP_311717386.1">
    <property type="nucleotide sequence ID" value="NZ_JAVREZ010000012.1"/>
</dbReference>
<protein>
    <recommendedName>
        <fullName evidence="3">HEAT repeat domain-containing protein</fullName>
    </recommendedName>
</protein>
<accession>A0ABU2VGM2</accession>
<sequence length="200" mass="21818">MTVTDGEYVKQLISRAKDGTIPPREVAEIAQAVSEGRAGQSLYRMLYAVVRAGGPAYEPLVANYLVHPEDPEVSALAIQVLSGHWRVGAKYREQILELLGSPEWDENDDAFMAAVSGVGEILHDEFNADLLKALVKIAEEGRGEYNDELMQGFAVEAIARALGASHAESMKPPEGVARSTWSEGLLQAARERLREAARQT</sequence>
<dbReference type="Proteomes" id="UP001183824">
    <property type="component" value="Unassembled WGS sequence"/>
</dbReference>
<evidence type="ECO:0000313" key="2">
    <source>
        <dbReference type="Proteomes" id="UP001183824"/>
    </source>
</evidence>
<dbReference type="EMBL" id="JAVREZ010000012">
    <property type="protein sequence ID" value="MDT0484529.1"/>
    <property type="molecule type" value="Genomic_DNA"/>
</dbReference>
<gene>
    <name evidence="1" type="ORF">RNB18_30710</name>
</gene>
<proteinExistence type="predicted"/>
<keyword evidence="2" id="KW-1185">Reference proteome</keyword>
<evidence type="ECO:0008006" key="3">
    <source>
        <dbReference type="Google" id="ProtNLM"/>
    </source>
</evidence>
<name>A0ABU2VGM2_9ACTN</name>
<comment type="caution">
    <text evidence="1">The sequence shown here is derived from an EMBL/GenBank/DDBJ whole genome shotgun (WGS) entry which is preliminary data.</text>
</comment>
<organism evidence="1 2">
    <name type="scientific">Streptomyces doebereineriae</name>
    <dbReference type="NCBI Taxonomy" id="3075528"/>
    <lineage>
        <taxon>Bacteria</taxon>
        <taxon>Bacillati</taxon>
        <taxon>Actinomycetota</taxon>
        <taxon>Actinomycetes</taxon>
        <taxon>Kitasatosporales</taxon>
        <taxon>Streptomycetaceae</taxon>
        <taxon>Streptomyces</taxon>
    </lineage>
</organism>